<dbReference type="EMBL" id="BAABFR010000022">
    <property type="protein sequence ID" value="GAA4390369.1"/>
    <property type="molecule type" value="Genomic_DNA"/>
</dbReference>
<proteinExistence type="predicted"/>
<reference evidence="2" key="1">
    <citation type="journal article" date="2019" name="Int. J. Syst. Evol. Microbiol.">
        <title>The Global Catalogue of Microorganisms (GCM) 10K type strain sequencing project: providing services to taxonomists for standard genome sequencing and annotation.</title>
        <authorList>
            <consortium name="The Broad Institute Genomics Platform"/>
            <consortium name="The Broad Institute Genome Sequencing Center for Infectious Disease"/>
            <person name="Wu L."/>
            <person name="Ma J."/>
        </authorList>
    </citation>
    <scope>NUCLEOTIDE SEQUENCE [LARGE SCALE GENOMIC DNA]</scope>
    <source>
        <strain evidence="2">JCM 17688</strain>
    </source>
</reference>
<gene>
    <name evidence="1" type="ORF">GCM10023147_18240</name>
</gene>
<protein>
    <submittedName>
        <fullName evidence="1">Uncharacterized protein</fullName>
    </submittedName>
</protein>
<keyword evidence="2" id="KW-1185">Reference proteome</keyword>
<comment type="caution">
    <text evidence="1">The sequence shown here is derived from an EMBL/GenBank/DDBJ whole genome shotgun (WGS) entry which is preliminary data.</text>
</comment>
<evidence type="ECO:0000313" key="2">
    <source>
        <dbReference type="Proteomes" id="UP001500635"/>
    </source>
</evidence>
<evidence type="ECO:0000313" key="1">
    <source>
        <dbReference type="EMBL" id="GAA4390369.1"/>
    </source>
</evidence>
<sequence>MTVDVADLKAVERAVLLVLAAEAGPVLNKDLSTLGPKLEKDNRDKLTDLGLIDVAKSGRTFTLTLTDAGWGLCNDLLTTEPPTGTQPLPRAMFTVLRALGRHLDRAGLGLGEIFTPVPDGDGAPDPVQPATAAPAEVEQRIRAAYADLGGSGGYIGLAPLRERLSDLPRADVDAALVAMYREPDVDLVEDENRKVLTDTARAAGLLHGGHVAHAIAIGNR</sequence>
<accession>A0ABP8JG89</accession>
<dbReference type="RefSeq" id="WP_344994081.1">
    <property type="nucleotide sequence ID" value="NZ_BAABFR010000022.1"/>
</dbReference>
<organism evidence="1 2">
    <name type="scientific">Tsukamurella soli</name>
    <dbReference type="NCBI Taxonomy" id="644556"/>
    <lineage>
        <taxon>Bacteria</taxon>
        <taxon>Bacillati</taxon>
        <taxon>Actinomycetota</taxon>
        <taxon>Actinomycetes</taxon>
        <taxon>Mycobacteriales</taxon>
        <taxon>Tsukamurellaceae</taxon>
        <taxon>Tsukamurella</taxon>
    </lineage>
</organism>
<name>A0ABP8JG89_9ACTN</name>
<dbReference type="Proteomes" id="UP001500635">
    <property type="component" value="Unassembled WGS sequence"/>
</dbReference>